<dbReference type="EMBL" id="KE125077">
    <property type="protein sequence ID" value="EPB71967.1"/>
    <property type="molecule type" value="Genomic_DNA"/>
</dbReference>
<protein>
    <submittedName>
        <fullName evidence="2">Uncharacterized protein</fullName>
    </submittedName>
</protein>
<evidence type="ECO:0000313" key="2">
    <source>
        <dbReference type="EMBL" id="EPB71967.1"/>
    </source>
</evidence>
<evidence type="ECO:0000313" key="3">
    <source>
        <dbReference type="Proteomes" id="UP000054495"/>
    </source>
</evidence>
<gene>
    <name evidence="2" type="ORF">ANCCEY_08951</name>
</gene>
<evidence type="ECO:0000256" key="1">
    <source>
        <dbReference type="SAM" id="Coils"/>
    </source>
</evidence>
<keyword evidence="1" id="KW-0175">Coiled coil</keyword>
<feature type="coiled-coil region" evidence="1">
    <location>
        <begin position="85"/>
        <end position="126"/>
    </location>
</feature>
<proteinExistence type="predicted"/>
<sequence length="214" mass="24586">MDGYVKIGEQRELAQVRAKIATYAINTRIPEHTLVGNEDNAFDVLYVIVEEVEMKDSHRLSIESYISSYERAMSKKATDSEKEKQARISAEIEDLTRKADELLGEVVNMRKNYPNAIAELKALENQEKLARLVNAPLLSVSTSDRIDVEKLKNEITMKVDKTKIEAEERKELEKEIEELEAELSQWDQHRNLLLDRLATEMYAPIDALPPHFSL</sequence>
<dbReference type="AlphaFoldDB" id="A0A0D6LWG0"/>
<organism evidence="2 3">
    <name type="scientific">Ancylostoma ceylanicum</name>
    <dbReference type="NCBI Taxonomy" id="53326"/>
    <lineage>
        <taxon>Eukaryota</taxon>
        <taxon>Metazoa</taxon>
        <taxon>Ecdysozoa</taxon>
        <taxon>Nematoda</taxon>
        <taxon>Chromadorea</taxon>
        <taxon>Rhabditida</taxon>
        <taxon>Rhabditina</taxon>
        <taxon>Rhabditomorpha</taxon>
        <taxon>Strongyloidea</taxon>
        <taxon>Ancylostomatidae</taxon>
        <taxon>Ancylostomatinae</taxon>
        <taxon>Ancylostoma</taxon>
    </lineage>
</organism>
<feature type="coiled-coil region" evidence="1">
    <location>
        <begin position="162"/>
        <end position="196"/>
    </location>
</feature>
<keyword evidence="3" id="KW-1185">Reference proteome</keyword>
<dbReference type="Proteomes" id="UP000054495">
    <property type="component" value="Unassembled WGS sequence"/>
</dbReference>
<accession>A0A0D6LWG0</accession>
<reference evidence="2 3" key="1">
    <citation type="submission" date="2013-05" db="EMBL/GenBank/DDBJ databases">
        <title>Draft genome of the parasitic nematode Anyclostoma ceylanicum.</title>
        <authorList>
            <person name="Mitreva M."/>
        </authorList>
    </citation>
    <scope>NUCLEOTIDE SEQUENCE [LARGE SCALE GENOMIC DNA]</scope>
</reference>
<name>A0A0D6LWG0_9BILA</name>